<dbReference type="Proteomes" id="UP000438448">
    <property type="component" value="Unassembled WGS sequence"/>
</dbReference>
<sequence>MAYIQKRVRGKTTSFVVRWYDPDDTQRSESFAKRGRYDIPGTAEHYKHQIETRFAQGTYVDPDLARALLRTEVDKWVERSNTDTTRHQRLNFAKNLGRLGGTPIGEIRPSEIRDWVDQLSRGRPWRGGKPLAPNSVALQFQFLRTVLNIAVDDGILTSNPCRKVKLPPRPDGTKAATQLLTVDQVWALVEGTNQQTGCMMLISAQTGLRPSEVAGLRVCDVDFLRKKIHVVQQASHFRGKPPTARLKTRTSKRTVPLPAGVHAAISAFLTTVKRKRQDLIFRTKAGKCWTADGMGDRFRAVAEKAEVPDCFSWHDLRHFYASALIQRGASVKTVQVRLGHSSPDVTLNVYTHLWPDQDAHTRDAIEGIFTRPNGGTPVGYPRRNGALSDLEGDQKGTEAAS</sequence>
<reference evidence="8 9" key="1">
    <citation type="submission" date="2019-10" db="EMBL/GenBank/DDBJ databases">
        <title>Nocardia macrotermitis sp. nov. and Nocardia aurantia sp. nov., isolated from the gut of fungus growing-termite Macrotermes natalensis.</title>
        <authorList>
            <person name="Benndorf R."/>
            <person name="Schwitalla J."/>
            <person name="Martin K."/>
            <person name="De Beer W."/>
            <person name="Kaster A.-K."/>
            <person name="Vollmers J."/>
            <person name="Poulsen M."/>
            <person name="Beemelmanns C."/>
        </authorList>
    </citation>
    <scope>NUCLEOTIDE SEQUENCE [LARGE SCALE GENOMIC DNA]</scope>
    <source>
        <strain evidence="8 9">RB20</strain>
    </source>
</reference>
<keyword evidence="2 4" id="KW-0238">DNA-binding</keyword>
<dbReference type="Pfam" id="PF00589">
    <property type="entry name" value="Phage_integrase"/>
    <property type="match status" value="1"/>
</dbReference>
<dbReference type="PROSITE" id="PS51898">
    <property type="entry name" value="TYR_RECOMBINASE"/>
    <property type="match status" value="1"/>
</dbReference>
<feature type="domain" description="Tyr recombinase" evidence="6">
    <location>
        <begin position="175"/>
        <end position="363"/>
    </location>
</feature>
<dbReference type="InterPro" id="IPR044068">
    <property type="entry name" value="CB"/>
</dbReference>
<dbReference type="GO" id="GO:0003677">
    <property type="term" value="F:DNA binding"/>
    <property type="evidence" value="ECO:0007669"/>
    <property type="project" value="UniProtKB-UniRule"/>
</dbReference>
<dbReference type="GO" id="GO:0015074">
    <property type="term" value="P:DNA integration"/>
    <property type="evidence" value="ECO:0007669"/>
    <property type="project" value="InterPro"/>
</dbReference>
<keyword evidence="3" id="KW-0233">DNA recombination</keyword>
<dbReference type="InterPro" id="IPR050090">
    <property type="entry name" value="Tyrosine_recombinase_XerCD"/>
</dbReference>
<feature type="compositionally biased region" description="Basic and acidic residues" evidence="5">
    <location>
        <begin position="392"/>
        <end position="401"/>
    </location>
</feature>
<evidence type="ECO:0000313" key="9">
    <source>
        <dbReference type="Proteomes" id="UP000438448"/>
    </source>
</evidence>
<dbReference type="RefSeq" id="WP_194289777.1">
    <property type="nucleotide sequence ID" value="NZ_WEGK01000003.1"/>
</dbReference>
<feature type="region of interest" description="Disordered" evidence="5">
    <location>
        <begin position="370"/>
        <end position="401"/>
    </location>
</feature>
<dbReference type="InterPro" id="IPR010998">
    <property type="entry name" value="Integrase_recombinase_N"/>
</dbReference>
<evidence type="ECO:0000256" key="4">
    <source>
        <dbReference type="PROSITE-ProRule" id="PRU01248"/>
    </source>
</evidence>
<accession>A0A7K0CZP5</accession>
<name>A0A7K0CZP5_9NOCA</name>
<dbReference type="GO" id="GO:0006310">
    <property type="term" value="P:DNA recombination"/>
    <property type="evidence" value="ECO:0007669"/>
    <property type="project" value="UniProtKB-KW"/>
</dbReference>
<dbReference type="CDD" id="cd01189">
    <property type="entry name" value="INT_ICEBs1_C_like"/>
    <property type="match status" value="1"/>
</dbReference>
<evidence type="ECO:0000256" key="1">
    <source>
        <dbReference type="ARBA" id="ARBA00008857"/>
    </source>
</evidence>
<evidence type="ECO:0000259" key="6">
    <source>
        <dbReference type="PROSITE" id="PS51898"/>
    </source>
</evidence>
<dbReference type="InterPro" id="IPR013762">
    <property type="entry name" value="Integrase-like_cat_sf"/>
</dbReference>
<evidence type="ECO:0000259" key="7">
    <source>
        <dbReference type="PROSITE" id="PS51900"/>
    </source>
</evidence>
<comment type="similarity">
    <text evidence="1">Belongs to the 'phage' integrase family.</text>
</comment>
<dbReference type="Pfam" id="PF13102">
    <property type="entry name" value="Phage_int_SAM_5"/>
    <property type="match status" value="1"/>
</dbReference>
<dbReference type="PROSITE" id="PS51900">
    <property type="entry name" value="CB"/>
    <property type="match status" value="1"/>
</dbReference>
<dbReference type="PANTHER" id="PTHR30349:SF64">
    <property type="entry name" value="PROPHAGE INTEGRASE INTD-RELATED"/>
    <property type="match status" value="1"/>
</dbReference>
<dbReference type="InterPro" id="IPR002104">
    <property type="entry name" value="Integrase_catalytic"/>
</dbReference>
<dbReference type="EMBL" id="WEGK01000003">
    <property type="protein sequence ID" value="MQY18939.1"/>
    <property type="molecule type" value="Genomic_DNA"/>
</dbReference>
<gene>
    <name evidence="8" type="primary">xerC_2</name>
    <name evidence="8" type="ORF">NRB20_20230</name>
</gene>
<dbReference type="Gene3D" id="1.10.443.10">
    <property type="entry name" value="Intergrase catalytic core"/>
    <property type="match status" value="1"/>
</dbReference>
<comment type="caution">
    <text evidence="8">The sequence shown here is derived from an EMBL/GenBank/DDBJ whole genome shotgun (WGS) entry which is preliminary data.</text>
</comment>
<protein>
    <submittedName>
        <fullName evidence="8">Tyrosine recombinase XerC</fullName>
    </submittedName>
</protein>
<keyword evidence="9" id="KW-1185">Reference proteome</keyword>
<proteinExistence type="inferred from homology"/>
<feature type="domain" description="Core-binding (CB)" evidence="7">
    <location>
        <begin position="67"/>
        <end position="151"/>
    </location>
</feature>
<organism evidence="8 9">
    <name type="scientific">Nocardia macrotermitis</name>
    <dbReference type="NCBI Taxonomy" id="2585198"/>
    <lineage>
        <taxon>Bacteria</taxon>
        <taxon>Bacillati</taxon>
        <taxon>Actinomycetota</taxon>
        <taxon>Actinomycetes</taxon>
        <taxon>Mycobacteriales</taxon>
        <taxon>Nocardiaceae</taxon>
        <taxon>Nocardia</taxon>
    </lineage>
</organism>
<dbReference type="SUPFAM" id="SSF56349">
    <property type="entry name" value="DNA breaking-rejoining enzymes"/>
    <property type="match status" value="1"/>
</dbReference>
<evidence type="ECO:0000256" key="2">
    <source>
        <dbReference type="ARBA" id="ARBA00023125"/>
    </source>
</evidence>
<dbReference type="AlphaFoldDB" id="A0A7K0CZP5"/>
<evidence type="ECO:0000256" key="5">
    <source>
        <dbReference type="SAM" id="MobiDB-lite"/>
    </source>
</evidence>
<dbReference type="PANTHER" id="PTHR30349">
    <property type="entry name" value="PHAGE INTEGRASE-RELATED"/>
    <property type="match status" value="1"/>
</dbReference>
<evidence type="ECO:0000256" key="3">
    <source>
        <dbReference type="ARBA" id="ARBA00023172"/>
    </source>
</evidence>
<dbReference type="Gene3D" id="1.10.150.130">
    <property type="match status" value="1"/>
</dbReference>
<dbReference type="InterPro" id="IPR025269">
    <property type="entry name" value="SAM-like_dom"/>
</dbReference>
<dbReference type="InterPro" id="IPR011010">
    <property type="entry name" value="DNA_brk_join_enz"/>
</dbReference>
<evidence type="ECO:0000313" key="8">
    <source>
        <dbReference type="EMBL" id="MQY18939.1"/>
    </source>
</evidence>